<accession>A0A9P6CJE4</accession>
<name>A0A9P6CJE4_9AGAR</name>
<dbReference type="EMBL" id="MU150232">
    <property type="protein sequence ID" value="KAF9468696.1"/>
    <property type="molecule type" value="Genomic_DNA"/>
</dbReference>
<evidence type="ECO:0000313" key="2">
    <source>
        <dbReference type="Proteomes" id="UP000807353"/>
    </source>
</evidence>
<dbReference type="Gene3D" id="1.10.600.10">
    <property type="entry name" value="Farnesyl Diphosphate Synthase"/>
    <property type="match status" value="1"/>
</dbReference>
<sequence length="142" mass="16610">MDVITYPKVASLTGCKCARLFAQRTYLSVDLYSYVREESLGLGCHNIVTVVMHQHQLDHNGAMNLLEIHITKRFLENRERHPLQTYIDGLGYWVRGNDCWSFEGHRYFGENRLAIQKDRRLRLQPPGVGYLGRRRQPLSLQH</sequence>
<proteinExistence type="predicted"/>
<dbReference type="OrthoDB" id="6486656at2759"/>
<protein>
    <submittedName>
        <fullName evidence="1">Uncharacterized protein</fullName>
    </submittedName>
</protein>
<keyword evidence="2" id="KW-1185">Reference proteome</keyword>
<dbReference type="SUPFAM" id="SSF48576">
    <property type="entry name" value="Terpenoid synthases"/>
    <property type="match status" value="1"/>
</dbReference>
<gene>
    <name evidence="1" type="ORF">BDZ94DRAFT_1365201</name>
</gene>
<dbReference type="InterPro" id="IPR008949">
    <property type="entry name" value="Isoprenoid_synthase_dom_sf"/>
</dbReference>
<dbReference type="AlphaFoldDB" id="A0A9P6CJE4"/>
<organism evidence="1 2">
    <name type="scientific">Collybia nuda</name>
    <dbReference type="NCBI Taxonomy" id="64659"/>
    <lineage>
        <taxon>Eukaryota</taxon>
        <taxon>Fungi</taxon>
        <taxon>Dikarya</taxon>
        <taxon>Basidiomycota</taxon>
        <taxon>Agaricomycotina</taxon>
        <taxon>Agaricomycetes</taxon>
        <taxon>Agaricomycetidae</taxon>
        <taxon>Agaricales</taxon>
        <taxon>Tricholomatineae</taxon>
        <taxon>Clitocybaceae</taxon>
        <taxon>Collybia</taxon>
    </lineage>
</organism>
<evidence type="ECO:0000313" key="1">
    <source>
        <dbReference type="EMBL" id="KAF9468696.1"/>
    </source>
</evidence>
<reference evidence="1" key="1">
    <citation type="submission" date="2020-11" db="EMBL/GenBank/DDBJ databases">
        <authorList>
            <consortium name="DOE Joint Genome Institute"/>
            <person name="Ahrendt S."/>
            <person name="Riley R."/>
            <person name="Andreopoulos W."/>
            <person name="Labutti K."/>
            <person name="Pangilinan J."/>
            <person name="Ruiz-Duenas F.J."/>
            <person name="Barrasa J.M."/>
            <person name="Sanchez-Garcia M."/>
            <person name="Camarero S."/>
            <person name="Miyauchi S."/>
            <person name="Serrano A."/>
            <person name="Linde D."/>
            <person name="Babiker R."/>
            <person name="Drula E."/>
            <person name="Ayuso-Fernandez I."/>
            <person name="Pacheco R."/>
            <person name="Padilla G."/>
            <person name="Ferreira P."/>
            <person name="Barriuso J."/>
            <person name="Kellner H."/>
            <person name="Castanera R."/>
            <person name="Alfaro M."/>
            <person name="Ramirez L."/>
            <person name="Pisabarro A.G."/>
            <person name="Kuo A."/>
            <person name="Tritt A."/>
            <person name="Lipzen A."/>
            <person name="He G."/>
            <person name="Yan M."/>
            <person name="Ng V."/>
            <person name="Cullen D."/>
            <person name="Martin F."/>
            <person name="Rosso M.-N."/>
            <person name="Henrissat B."/>
            <person name="Hibbett D."/>
            <person name="Martinez A.T."/>
            <person name="Grigoriev I.V."/>
        </authorList>
    </citation>
    <scope>NUCLEOTIDE SEQUENCE</scope>
    <source>
        <strain evidence="1">CBS 247.69</strain>
    </source>
</reference>
<dbReference type="Pfam" id="PF19086">
    <property type="entry name" value="Terpene_syn_C_2"/>
    <property type="match status" value="1"/>
</dbReference>
<comment type="caution">
    <text evidence="1">The sequence shown here is derived from an EMBL/GenBank/DDBJ whole genome shotgun (WGS) entry which is preliminary data.</text>
</comment>
<dbReference type="Proteomes" id="UP000807353">
    <property type="component" value="Unassembled WGS sequence"/>
</dbReference>